<feature type="compositionally biased region" description="Acidic residues" evidence="1">
    <location>
        <begin position="72"/>
        <end position="86"/>
    </location>
</feature>
<feature type="compositionally biased region" description="Basic and acidic residues" evidence="1">
    <location>
        <begin position="54"/>
        <end position="71"/>
    </location>
</feature>
<feature type="region of interest" description="Disordered" evidence="1">
    <location>
        <begin position="1"/>
        <end position="24"/>
    </location>
</feature>
<evidence type="ECO:0000313" key="5">
    <source>
        <dbReference type="Proteomes" id="UP001159659"/>
    </source>
</evidence>
<evidence type="ECO:0000313" key="3">
    <source>
        <dbReference type="EMBL" id="CAI5733735.1"/>
    </source>
</evidence>
<gene>
    <name evidence="2" type="ORF">PFR001_LOCUS1797</name>
    <name evidence="3" type="ORF">PFR002_LOCUS7272</name>
</gene>
<evidence type="ECO:0000256" key="1">
    <source>
        <dbReference type="SAM" id="MobiDB-lite"/>
    </source>
</evidence>
<dbReference type="Proteomes" id="UP001157938">
    <property type="component" value="Unassembled WGS sequence"/>
</dbReference>
<dbReference type="Proteomes" id="UP001159659">
    <property type="component" value="Unassembled WGS sequence"/>
</dbReference>
<reference evidence="2 4" key="1">
    <citation type="submission" date="2021-11" db="EMBL/GenBank/DDBJ databases">
        <authorList>
            <person name="Islam A."/>
            <person name="Islam S."/>
            <person name="Flora M.S."/>
            <person name="Rahman M."/>
            <person name="Ziaur R.M."/>
            <person name="Epstein J.H."/>
            <person name="Hassan M."/>
            <person name="Klassen M."/>
            <person name="Woodard K."/>
            <person name="Webb A."/>
            <person name="Webby R.J."/>
            <person name="El Zowalaty M.E."/>
        </authorList>
    </citation>
    <scope>NUCLEOTIDE SEQUENCE [LARGE SCALE GENOMIC DNA]</scope>
    <source>
        <strain evidence="2">Pf1</strain>
    </source>
</reference>
<sequence length="86" mass="10302">MKREFVFEAKATERRMSPEETAAKERDRLVQLEKLHVLRMHKADADDIENDDQESIRGRRKKVDEEPRMEMNNEEVDESKEEEIEA</sequence>
<dbReference type="EMBL" id="CANTFK010000943">
    <property type="protein sequence ID" value="CAI5733735.1"/>
    <property type="molecule type" value="Genomic_DNA"/>
</dbReference>
<keyword evidence="4" id="KW-1185">Reference proteome</keyword>
<protein>
    <recommendedName>
        <fullName evidence="6">Micro-fibrillar-associated protein 1 C-terminal domain-containing protein</fullName>
    </recommendedName>
</protein>
<comment type="caution">
    <text evidence="3">The sequence shown here is derived from an EMBL/GenBank/DDBJ whole genome shotgun (WGS) entry which is preliminary data.</text>
</comment>
<dbReference type="AlphaFoldDB" id="A0AAV0UE61"/>
<reference evidence="3" key="2">
    <citation type="submission" date="2022-12" db="EMBL/GenBank/DDBJ databases">
        <authorList>
            <person name="Webb A."/>
        </authorList>
    </citation>
    <scope>NUCLEOTIDE SEQUENCE</scope>
    <source>
        <strain evidence="3">Pf2</strain>
    </source>
</reference>
<evidence type="ECO:0008006" key="6">
    <source>
        <dbReference type="Google" id="ProtNLM"/>
    </source>
</evidence>
<organism evidence="3 5">
    <name type="scientific">Peronospora farinosa</name>
    <dbReference type="NCBI Taxonomy" id="134698"/>
    <lineage>
        <taxon>Eukaryota</taxon>
        <taxon>Sar</taxon>
        <taxon>Stramenopiles</taxon>
        <taxon>Oomycota</taxon>
        <taxon>Peronosporomycetes</taxon>
        <taxon>Peronosporales</taxon>
        <taxon>Peronosporaceae</taxon>
        <taxon>Peronospora</taxon>
    </lineage>
</organism>
<accession>A0AAV0UE61</accession>
<proteinExistence type="predicted"/>
<dbReference type="EMBL" id="CAKLBC010000378">
    <property type="protein sequence ID" value="CAH0486146.1"/>
    <property type="molecule type" value="Genomic_DNA"/>
</dbReference>
<name>A0AAV0UE61_9STRA</name>
<evidence type="ECO:0000313" key="2">
    <source>
        <dbReference type="EMBL" id="CAH0486146.1"/>
    </source>
</evidence>
<feature type="region of interest" description="Disordered" evidence="1">
    <location>
        <begin position="42"/>
        <end position="86"/>
    </location>
</feature>
<evidence type="ECO:0000313" key="4">
    <source>
        <dbReference type="Proteomes" id="UP001157938"/>
    </source>
</evidence>